<dbReference type="GO" id="GO:0015074">
    <property type="term" value="P:DNA integration"/>
    <property type="evidence" value="ECO:0007669"/>
    <property type="project" value="InterPro"/>
</dbReference>
<dbReference type="PROSITE" id="PS50994">
    <property type="entry name" value="INTEGRASE"/>
    <property type="match status" value="1"/>
</dbReference>
<feature type="domain" description="Integrase catalytic" evidence="2">
    <location>
        <begin position="283"/>
        <end position="501"/>
    </location>
</feature>
<dbReference type="Gene3D" id="3.30.420.10">
    <property type="entry name" value="Ribonuclease H-like superfamily/Ribonuclease H"/>
    <property type="match status" value="1"/>
</dbReference>
<evidence type="ECO:0000313" key="3">
    <source>
        <dbReference type="EMBL" id="TCQ01901.1"/>
    </source>
</evidence>
<evidence type="ECO:0000313" key="4">
    <source>
        <dbReference type="Proteomes" id="UP000295504"/>
    </source>
</evidence>
<dbReference type="Pfam" id="PF09299">
    <property type="entry name" value="Mu-transpos_C"/>
    <property type="match status" value="1"/>
</dbReference>
<dbReference type="InterPro" id="IPR036397">
    <property type="entry name" value="RNaseH_sf"/>
</dbReference>
<keyword evidence="4" id="KW-1185">Reference proteome</keyword>
<name>A0A4R2TFM2_9FIRM</name>
<dbReference type="EMBL" id="SLYC01000021">
    <property type="protein sequence ID" value="TCQ01901.1"/>
    <property type="molecule type" value="Genomic_DNA"/>
</dbReference>
<gene>
    <name evidence="3" type="ORF">EDD79_102132</name>
</gene>
<dbReference type="InterPro" id="IPR012337">
    <property type="entry name" value="RNaseH-like_sf"/>
</dbReference>
<evidence type="ECO:0000256" key="1">
    <source>
        <dbReference type="SAM" id="Coils"/>
    </source>
</evidence>
<accession>A0A4R2TFM2</accession>
<sequence length="715" mass="84606">MDKKIYINQLYKVIDSDDEKVDRVLWINDSNKYCYTINIHSTKALPVLKRIDELLTEIENELLIKMVSDPWVRAIREEDMIEIDKKNRERAWDIIKNIVDQPQIYIDKERRKLIKDTSQKNAISEKTVYKYLKRYWQRGMNKNALLSDYYRCGASGNERKSNNKKRGKPSDLSLHENGYRGLNVDDDMKRIFRLSIKEFYESKKEASIQKVYELMISNFFTRKVTINGKVQKELIDKEKIPSIGQFKYWFNKFRDYEKEVKTRKGENRYNLDYRPILSSVDTEAWGPGTRFHIDATIADVYLVNRFNRDWIIGRPVVYAIIDVFSRMITGLYIGLEGPSWLGAMMAIANMTEDKVLFCKQYGLEYNEENWPCKELPMSLLADRGEMEGKMPDGLIGYLNVSLENTAPYRGDLKGIVEQYFRTTNLKIKHWTPGLVKKEYKERGERDYRLDAKLDIYQFTKIIIEVAVHHNNFKWLNNYKLDEYMLRDCVNPIPIELWNWGIQNKSGKLKSISQDVVKLNLMPRGKATILRGGIKFNKMFYSCELAIKEKWYSTAELKGSWSIQVCYDPRNINYIYIPTKEGNAFEKCHLLEKNNVYKDKTLEEIEDRLYEERIKKEKNTMADLQQRVDLDEKIKTIVNEAESMSENIKIKASQRIKNISSNKKLEREALRESEKWEIGEERSNIDSEVVMLPINDNMSENEDLDLFKKYREDLKK</sequence>
<dbReference type="Proteomes" id="UP000295504">
    <property type="component" value="Unassembled WGS sequence"/>
</dbReference>
<dbReference type="GO" id="GO:0003676">
    <property type="term" value="F:nucleic acid binding"/>
    <property type="evidence" value="ECO:0007669"/>
    <property type="project" value="InterPro"/>
</dbReference>
<evidence type="ECO:0000259" key="2">
    <source>
        <dbReference type="PROSITE" id="PS50994"/>
    </source>
</evidence>
<reference evidence="3 4" key="1">
    <citation type="submission" date="2019-03" db="EMBL/GenBank/DDBJ databases">
        <title>Genomic Encyclopedia of Type Strains, Phase IV (KMG-IV): sequencing the most valuable type-strain genomes for metagenomic binning, comparative biology and taxonomic classification.</title>
        <authorList>
            <person name="Goeker M."/>
        </authorList>
    </citation>
    <scope>NUCLEOTIDE SEQUENCE [LARGE SCALE GENOMIC DNA]</scope>
    <source>
        <strain evidence="3 4">DSM 100013</strain>
    </source>
</reference>
<comment type="caution">
    <text evidence="3">The sequence shown here is derived from an EMBL/GenBank/DDBJ whole genome shotgun (WGS) entry which is preliminary data.</text>
</comment>
<organism evidence="3 4">
    <name type="scientific">Serpentinicella alkaliphila</name>
    <dbReference type="NCBI Taxonomy" id="1734049"/>
    <lineage>
        <taxon>Bacteria</taxon>
        <taxon>Bacillati</taxon>
        <taxon>Bacillota</taxon>
        <taxon>Clostridia</taxon>
        <taxon>Peptostreptococcales</taxon>
        <taxon>Natronincolaceae</taxon>
        <taxon>Serpentinicella</taxon>
    </lineage>
</organism>
<proteinExistence type="predicted"/>
<dbReference type="AlphaFoldDB" id="A0A4R2TFM2"/>
<dbReference type="InterPro" id="IPR015378">
    <property type="entry name" value="Transposase-like_Mu_C"/>
</dbReference>
<dbReference type="InterPro" id="IPR001584">
    <property type="entry name" value="Integrase_cat-core"/>
</dbReference>
<keyword evidence="1" id="KW-0175">Coiled coil</keyword>
<protein>
    <submittedName>
        <fullName evidence="3">Mu transposase-like protein</fullName>
    </submittedName>
</protein>
<dbReference type="SUPFAM" id="SSF53098">
    <property type="entry name" value="Ribonuclease H-like"/>
    <property type="match status" value="1"/>
</dbReference>
<dbReference type="RefSeq" id="WP_165913698.1">
    <property type="nucleotide sequence ID" value="NZ_CP058648.1"/>
</dbReference>
<feature type="coiled-coil region" evidence="1">
    <location>
        <begin position="606"/>
        <end position="633"/>
    </location>
</feature>